<dbReference type="eggNOG" id="KOG1334">
    <property type="taxonomic scope" value="Eukaryota"/>
</dbReference>
<protein>
    <submittedName>
        <fullName evidence="5">Uncharacterized protein</fullName>
    </submittedName>
</protein>
<dbReference type="SUPFAM" id="SSF50978">
    <property type="entry name" value="WD40 repeat-like"/>
    <property type="match status" value="1"/>
</dbReference>
<dbReference type="OMA" id="TELFICC"/>
<dbReference type="SMART" id="SM00320">
    <property type="entry name" value="WD40"/>
    <property type="match status" value="5"/>
</dbReference>
<dbReference type="FunCoup" id="C1E8C0">
    <property type="interactions" value="1749"/>
</dbReference>
<dbReference type="GO" id="GO:0045717">
    <property type="term" value="P:negative regulation of fatty acid biosynthetic process"/>
    <property type="evidence" value="ECO:0007669"/>
    <property type="project" value="TreeGrafter"/>
</dbReference>
<dbReference type="GO" id="GO:0005737">
    <property type="term" value="C:cytoplasm"/>
    <property type="evidence" value="ECO:0007669"/>
    <property type="project" value="TreeGrafter"/>
</dbReference>
<keyword evidence="2" id="KW-0677">Repeat</keyword>
<keyword evidence="1 3" id="KW-0853">WD repeat</keyword>
<feature type="compositionally biased region" description="Acidic residues" evidence="4">
    <location>
        <begin position="602"/>
        <end position="627"/>
    </location>
</feature>
<dbReference type="InterPro" id="IPR001680">
    <property type="entry name" value="WD40_rpt"/>
</dbReference>
<sequence>MAEIAAEGEPTTSAGHPETQSPEPGAKGGVVPRTPRASARNVAPTSAYRDVLRREWDPRHRLRPRLGHSHFVKNLRLVQRLDRHAGCVNTVAWSEDASLLLSGSDDLCVCVWSVGTSFPCLGTVYTGHNHNIFSAEFVPGTRGGRCVTTAGDGDVRVVDLIRGFQSARGRGDPRDRPGGRSPFRTRRFGFDDDNAADDGAARSLFAGRPTDPNEIGDVMGMKVRFVPGAPDVLLATHQDGRVRRFDLRLAPRATGDVVVDLSVQGGCSDLAFDPSSPSLFALGCDDPFVRVFDVRHLAETARDVSAARRARSPSEREHADLIPVVAKYSPGKSHGFNSRSLRFDGVSGLAYGKRGELAVTYRGEHLYVIDQRAYESRRLASVGDGHGNGHGNGHGGHGAAGAGTEWGSLFGAGGSPPPAGSESPEFGYASPDTSGLRSGGSDSDSGSDAGAESDSDAENGAAGARRSVSVPRDRVLSPRPHQPSEAGWDLFDDDPTHRPMERDDSAVRRYVGHRNVKTFLKSVAFMCDDAYVSTGSDCGGMFVWDARTCELVLKVQADSQVVNNVCPHPSLPMVVTSGIDDCMRVWEGGDGRHLIDLPERYPDDDDDDDFDDDDYDDLDEMDAWGDDGEYRPGVVAYASDAEISSSDDDDEENESDHVHDPEEEGDGEEEEKAEPFGAFARAEAVGSESDERRSAEREETEG</sequence>
<dbReference type="Proteomes" id="UP000002009">
    <property type="component" value="Chromosome 6"/>
</dbReference>
<keyword evidence="6" id="KW-1185">Reference proteome</keyword>
<dbReference type="GeneID" id="8244517"/>
<proteinExistence type="predicted"/>
<gene>
    <name evidence="5" type="ORF">MICPUN_59318</name>
</gene>
<reference evidence="5 6" key="1">
    <citation type="journal article" date="2009" name="Science">
        <title>Green evolution and dynamic adaptations revealed by genomes of the marine picoeukaryotes Micromonas.</title>
        <authorList>
            <person name="Worden A.Z."/>
            <person name="Lee J.H."/>
            <person name="Mock T."/>
            <person name="Rouze P."/>
            <person name="Simmons M.P."/>
            <person name="Aerts A.L."/>
            <person name="Allen A.E."/>
            <person name="Cuvelier M.L."/>
            <person name="Derelle E."/>
            <person name="Everett M.V."/>
            <person name="Foulon E."/>
            <person name="Grimwood J."/>
            <person name="Gundlach H."/>
            <person name="Henrissat B."/>
            <person name="Napoli C."/>
            <person name="McDonald S.M."/>
            <person name="Parker M.S."/>
            <person name="Rombauts S."/>
            <person name="Salamov A."/>
            <person name="Von Dassow P."/>
            <person name="Badger J.H."/>
            <person name="Coutinho P.M."/>
            <person name="Demir E."/>
            <person name="Dubchak I."/>
            <person name="Gentemann C."/>
            <person name="Eikrem W."/>
            <person name="Gready J.E."/>
            <person name="John U."/>
            <person name="Lanier W."/>
            <person name="Lindquist E.A."/>
            <person name="Lucas S."/>
            <person name="Mayer K.F."/>
            <person name="Moreau H."/>
            <person name="Not F."/>
            <person name="Otillar R."/>
            <person name="Panaud O."/>
            <person name="Pangilinan J."/>
            <person name="Paulsen I."/>
            <person name="Piegu B."/>
            <person name="Poliakov A."/>
            <person name="Robbens S."/>
            <person name="Schmutz J."/>
            <person name="Toulza E."/>
            <person name="Wyss T."/>
            <person name="Zelensky A."/>
            <person name="Zhou K."/>
            <person name="Armbrust E.V."/>
            <person name="Bhattacharya D."/>
            <person name="Goodenough U.W."/>
            <person name="Van de Peer Y."/>
            <person name="Grigoriev I.V."/>
        </authorList>
    </citation>
    <scope>NUCLEOTIDE SEQUENCE [LARGE SCALE GENOMIC DNA]</scope>
    <source>
        <strain evidence="6">RCC299 / NOUM17</strain>
    </source>
</reference>
<evidence type="ECO:0000313" key="6">
    <source>
        <dbReference type="Proteomes" id="UP000002009"/>
    </source>
</evidence>
<evidence type="ECO:0000256" key="2">
    <source>
        <dbReference type="ARBA" id="ARBA00022737"/>
    </source>
</evidence>
<evidence type="ECO:0000256" key="4">
    <source>
        <dbReference type="SAM" id="MobiDB-lite"/>
    </source>
</evidence>
<name>C1E8C0_MICCC</name>
<dbReference type="PANTHER" id="PTHR15574">
    <property type="entry name" value="WD REPEAT DOMAIN-CONTAINING FAMILY"/>
    <property type="match status" value="1"/>
</dbReference>
<feature type="compositionally biased region" description="Gly residues" evidence="4">
    <location>
        <begin position="384"/>
        <end position="401"/>
    </location>
</feature>
<evidence type="ECO:0000256" key="1">
    <source>
        <dbReference type="ARBA" id="ARBA00022574"/>
    </source>
</evidence>
<feature type="region of interest" description="Disordered" evidence="4">
    <location>
        <begin position="596"/>
        <end position="702"/>
    </location>
</feature>
<dbReference type="PROSITE" id="PS50294">
    <property type="entry name" value="WD_REPEATS_REGION"/>
    <property type="match status" value="1"/>
</dbReference>
<feature type="compositionally biased region" description="Acidic residues" evidence="4">
    <location>
        <begin position="661"/>
        <end position="672"/>
    </location>
</feature>
<feature type="repeat" description="WD" evidence="3">
    <location>
        <begin position="81"/>
        <end position="114"/>
    </location>
</feature>
<dbReference type="PROSITE" id="PS50082">
    <property type="entry name" value="WD_REPEATS_2"/>
    <property type="match status" value="1"/>
</dbReference>
<dbReference type="PANTHER" id="PTHR15574:SF40">
    <property type="entry name" value="WD AND TETRATRICOPEPTIDE REPEATS PROTEIN 1"/>
    <property type="match status" value="1"/>
</dbReference>
<organism evidence="5 6">
    <name type="scientific">Micromonas commoda (strain RCC299 / NOUM17 / CCMP2709)</name>
    <name type="common">Picoplanktonic green alga</name>
    <dbReference type="NCBI Taxonomy" id="296587"/>
    <lineage>
        <taxon>Eukaryota</taxon>
        <taxon>Viridiplantae</taxon>
        <taxon>Chlorophyta</taxon>
        <taxon>Mamiellophyceae</taxon>
        <taxon>Mamiellales</taxon>
        <taxon>Mamiellaceae</taxon>
        <taxon>Micromonas</taxon>
    </lineage>
</organism>
<feature type="compositionally biased region" description="Polar residues" evidence="4">
    <location>
        <begin position="10"/>
        <end position="22"/>
    </location>
</feature>
<accession>C1E8C0</accession>
<dbReference type="RefSeq" id="XP_002502866.1">
    <property type="nucleotide sequence ID" value="XM_002502820.1"/>
</dbReference>
<dbReference type="GO" id="GO:0080008">
    <property type="term" value="C:Cul4-RING E3 ubiquitin ligase complex"/>
    <property type="evidence" value="ECO:0007669"/>
    <property type="project" value="TreeGrafter"/>
</dbReference>
<dbReference type="eggNOG" id="KOG1310">
    <property type="taxonomic scope" value="Eukaryota"/>
</dbReference>
<dbReference type="Gene3D" id="2.130.10.10">
    <property type="entry name" value="YVTN repeat-like/Quinoprotein amine dehydrogenase"/>
    <property type="match status" value="3"/>
</dbReference>
<feature type="region of interest" description="Disordered" evidence="4">
    <location>
        <begin position="384"/>
        <end position="501"/>
    </location>
</feature>
<feature type="compositionally biased region" description="Low complexity" evidence="4">
    <location>
        <begin position="439"/>
        <end position="450"/>
    </location>
</feature>
<dbReference type="InterPro" id="IPR045151">
    <property type="entry name" value="DCAF8"/>
</dbReference>
<feature type="compositionally biased region" description="Basic and acidic residues" evidence="4">
    <location>
        <begin position="689"/>
        <end position="702"/>
    </location>
</feature>
<evidence type="ECO:0000256" key="3">
    <source>
        <dbReference type="PROSITE-ProRule" id="PRU00221"/>
    </source>
</evidence>
<dbReference type="OrthoDB" id="4869960at2759"/>
<evidence type="ECO:0000313" key="5">
    <source>
        <dbReference type="EMBL" id="ACO64124.1"/>
    </source>
</evidence>
<feature type="compositionally biased region" description="Acidic residues" evidence="4">
    <location>
        <begin position="645"/>
        <end position="654"/>
    </location>
</feature>
<dbReference type="AlphaFoldDB" id="C1E8C0"/>
<feature type="region of interest" description="Disordered" evidence="4">
    <location>
        <begin position="166"/>
        <end position="189"/>
    </location>
</feature>
<dbReference type="InParanoid" id="C1E8C0"/>
<dbReference type="EMBL" id="CP001327">
    <property type="protein sequence ID" value="ACO64124.1"/>
    <property type="molecule type" value="Genomic_DNA"/>
</dbReference>
<feature type="region of interest" description="Disordered" evidence="4">
    <location>
        <begin position="1"/>
        <end position="45"/>
    </location>
</feature>
<dbReference type="InterPro" id="IPR015943">
    <property type="entry name" value="WD40/YVTN_repeat-like_dom_sf"/>
</dbReference>
<dbReference type="InterPro" id="IPR036322">
    <property type="entry name" value="WD40_repeat_dom_sf"/>
</dbReference>
<dbReference type="STRING" id="296587.C1E8C0"/>
<dbReference type="Pfam" id="PF00400">
    <property type="entry name" value="WD40"/>
    <property type="match status" value="3"/>
</dbReference>
<dbReference type="KEGG" id="mis:MICPUN_59318"/>
<feature type="compositionally biased region" description="Basic and acidic residues" evidence="4">
    <location>
        <begin position="169"/>
        <end position="178"/>
    </location>
</feature>